<feature type="repeat" description="CXXCXGXG motif" evidence="9">
    <location>
        <begin position="223"/>
        <end position="230"/>
    </location>
</feature>
<evidence type="ECO:0000256" key="3">
    <source>
        <dbReference type="ARBA" id="ARBA00022723"/>
    </source>
</evidence>
<keyword evidence="6 9" id="KW-0862">Zinc</keyword>
<evidence type="ECO:0000313" key="15">
    <source>
        <dbReference type="Proteomes" id="UP000825799"/>
    </source>
</evidence>
<dbReference type="Pfam" id="PF00226">
    <property type="entry name" value="DnaJ"/>
    <property type="match status" value="1"/>
</dbReference>
<comment type="function">
    <text evidence="9">Participates actively in the response to hyperosmotic and heat shock by preventing the aggregation of stress-denatured proteins and by disaggregating proteins, also in an autonomous, DnaK-independent fashion. Unfolded proteins bind initially to DnaJ; upon interaction with the DnaJ-bound protein, DnaK hydrolyzes its bound ATP, resulting in the formation of a stable complex. GrpE releases ADP from DnaK; ATP binding to DnaK triggers the release of the substrate protein, thus completing the reaction cycle. Several rounds of ATP-dependent interactions between DnaJ, DnaK and GrpE are required for fully efficient folding. Also involved, together with DnaK and GrpE, in the DNA replication of plasmids through activation of initiation proteins.</text>
</comment>
<dbReference type="Pfam" id="PF01556">
    <property type="entry name" value="DnaJ_C"/>
    <property type="match status" value="1"/>
</dbReference>
<protein>
    <recommendedName>
        <fullName evidence="9">Chaperone protein DnaJ</fullName>
    </recommendedName>
</protein>
<dbReference type="CDD" id="cd10747">
    <property type="entry name" value="DnaJ_C"/>
    <property type="match status" value="1"/>
</dbReference>
<dbReference type="Proteomes" id="UP000825799">
    <property type="component" value="Chromosome"/>
</dbReference>
<dbReference type="Pfam" id="PF00684">
    <property type="entry name" value="DnaJ_CXXCXGXG"/>
    <property type="match status" value="1"/>
</dbReference>
<dbReference type="EMBL" id="CP080590">
    <property type="protein sequence ID" value="QYO76865.1"/>
    <property type="molecule type" value="Genomic_DNA"/>
</dbReference>
<evidence type="ECO:0000256" key="9">
    <source>
        <dbReference type="HAMAP-Rule" id="MF_01152"/>
    </source>
</evidence>
<comment type="subcellular location">
    <subcellularLocation>
        <location evidence="9">Cytoplasm</location>
    </subcellularLocation>
</comment>
<keyword evidence="2 9" id="KW-0235">DNA replication</keyword>
<dbReference type="SUPFAM" id="SSF46565">
    <property type="entry name" value="Chaperone J-domain"/>
    <property type="match status" value="1"/>
</dbReference>
<evidence type="ECO:0000256" key="6">
    <source>
        <dbReference type="ARBA" id="ARBA00022833"/>
    </source>
</evidence>
<feature type="binding site" evidence="9">
    <location>
        <position position="223"/>
    </location>
    <ligand>
        <name>Zn(2+)</name>
        <dbReference type="ChEBI" id="CHEBI:29105"/>
        <label>2</label>
    </ligand>
</feature>
<evidence type="ECO:0000259" key="12">
    <source>
        <dbReference type="PROSITE" id="PS50076"/>
    </source>
</evidence>
<evidence type="ECO:0000256" key="2">
    <source>
        <dbReference type="ARBA" id="ARBA00022705"/>
    </source>
</evidence>
<dbReference type="Gene3D" id="1.10.287.110">
    <property type="entry name" value="DnaJ domain"/>
    <property type="match status" value="1"/>
</dbReference>
<reference evidence="14 15" key="1">
    <citation type="submission" date="2021-08" db="EMBL/GenBank/DDBJ databases">
        <title>Devosia salina sp. nov., isolated from the South China Sea sediment.</title>
        <authorList>
            <person name="Zhou Z."/>
        </authorList>
    </citation>
    <scope>NUCLEOTIDE SEQUENCE [LARGE SCALE GENOMIC DNA]</scope>
    <source>
        <strain evidence="14 15">SCS-3</strain>
    </source>
</reference>
<feature type="binding site" evidence="9">
    <location>
        <position position="237"/>
    </location>
    <ligand>
        <name>Zn(2+)</name>
        <dbReference type="ChEBI" id="CHEBI:29105"/>
        <label>1</label>
    </ligand>
</feature>
<feature type="repeat" description="CXXCXGXG motif" evidence="9">
    <location>
        <begin position="237"/>
        <end position="244"/>
    </location>
</feature>
<dbReference type="PRINTS" id="PR00625">
    <property type="entry name" value="JDOMAIN"/>
</dbReference>
<keyword evidence="15" id="KW-1185">Reference proteome</keyword>
<keyword evidence="5 9" id="KW-0863">Zinc-finger</keyword>
<dbReference type="InterPro" id="IPR036869">
    <property type="entry name" value="J_dom_sf"/>
</dbReference>
<feature type="binding site" evidence="9">
    <location>
        <position position="226"/>
    </location>
    <ligand>
        <name>Zn(2+)</name>
        <dbReference type="ChEBI" id="CHEBI:29105"/>
        <label>2</label>
    </ligand>
</feature>
<keyword evidence="8 9" id="KW-0143">Chaperone</keyword>
<evidence type="ECO:0000256" key="4">
    <source>
        <dbReference type="ARBA" id="ARBA00022737"/>
    </source>
</evidence>
<feature type="region of interest" description="Disordered" evidence="11">
    <location>
        <begin position="1"/>
        <end position="24"/>
    </location>
</feature>
<dbReference type="SUPFAM" id="SSF49493">
    <property type="entry name" value="HSP40/DnaJ peptide-binding domain"/>
    <property type="match status" value="2"/>
</dbReference>
<evidence type="ECO:0000259" key="13">
    <source>
        <dbReference type="PROSITE" id="PS51188"/>
    </source>
</evidence>
<feature type="domain" description="CR-type" evidence="13">
    <location>
        <begin position="171"/>
        <end position="249"/>
    </location>
</feature>
<feature type="binding site" evidence="9">
    <location>
        <position position="204"/>
    </location>
    <ligand>
        <name>Zn(2+)</name>
        <dbReference type="ChEBI" id="CHEBI:29105"/>
        <label>2</label>
    </ligand>
</feature>
<evidence type="ECO:0000256" key="8">
    <source>
        <dbReference type="ARBA" id="ARBA00023186"/>
    </source>
</evidence>
<feature type="repeat" description="CXXCXGXG motif" evidence="9">
    <location>
        <begin position="184"/>
        <end position="191"/>
    </location>
</feature>
<dbReference type="InterPro" id="IPR018253">
    <property type="entry name" value="DnaJ_domain_CS"/>
</dbReference>
<dbReference type="InterPro" id="IPR008971">
    <property type="entry name" value="HSP40/DnaJ_pept-bd"/>
</dbReference>
<comment type="domain">
    <text evidence="9">The J domain is necessary and sufficient to stimulate DnaK ATPase activity. Zinc center 1 plays an important role in the autonomous, DnaK-independent chaperone activity of DnaJ. Zinc center 2 is essential for interaction with DnaK and for DnaJ activity.</text>
</comment>
<dbReference type="CDD" id="cd06257">
    <property type="entry name" value="DnaJ"/>
    <property type="match status" value="1"/>
</dbReference>
<gene>
    <name evidence="9 14" type="primary">dnaJ</name>
    <name evidence="14" type="ORF">K1X15_20235</name>
</gene>
<dbReference type="PANTHER" id="PTHR43096">
    <property type="entry name" value="DNAJ HOMOLOG 1, MITOCHONDRIAL-RELATED"/>
    <property type="match status" value="1"/>
</dbReference>
<organism evidence="14 15">
    <name type="scientific">Devosia salina</name>
    <dbReference type="NCBI Taxonomy" id="2860336"/>
    <lineage>
        <taxon>Bacteria</taxon>
        <taxon>Pseudomonadati</taxon>
        <taxon>Pseudomonadota</taxon>
        <taxon>Alphaproteobacteria</taxon>
        <taxon>Hyphomicrobiales</taxon>
        <taxon>Devosiaceae</taxon>
        <taxon>Devosia</taxon>
    </lineage>
</organism>
<comment type="similarity">
    <text evidence="9">Belongs to the DnaJ family.</text>
</comment>
<dbReference type="Gene3D" id="2.10.230.10">
    <property type="entry name" value="Heat shock protein DnaJ, cysteine-rich domain"/>
    <property type="match status" value="1"/>
</dbReference>
<comment type="cofactor">
    <cofactor evidence="9">
        <name>Zn(2+)</name>
        <dbReference type="ChEBI" id="CHEBI:29105"/>
    </cofactor>
    <text evidence="9">Binds 2 Zn(2+) ions per monomer.</text>
</comment>
<dbReference type="InterPro" id="IPR001623">
    <property type="entry name" value="DnaJ_domain"/>
</dbReference>
<dbReference type="PROSITE" id="PS51188">
    <property type="entry name" value="ZF_CR"/>
    <property type="match status" value="1"/>
</dbReference>
<evidence type="ECO:0000256" key="7">
    <source>
        <dbReference type="ARBA" id="ARBA00023016"/>
    </source>
</evidence>
<keyword evidence="1 9" id="KW-0963">Cytoplasm</keyword>
<dbReference type="HAMAP" id="MF_01152">
    <property type="entry name" value="DnaJ"/>
    <property type="match status" value="1"/>
</dbReference>
<keyword evidence="7 9" id="KW-0346">Stress response</keyword>
<feature type="binding site" evidence="9">
    <location>
        <position position="240"/>
    </location>
    <ligand>
        <name>Zn(2+)</name>
        <dbReference type="ChEBI" id="CHEBI:29105"/>
        <label>1</label>
    </ligand>
</feature>
<dbReference type="Gene3D" id="2.60.260.20">
    <property type="entry name" value="Urease metallochaperone UreE, N-terminal domain"/>
    <property type="match status" value="2"/>
</dbReference>
<keyword evidence="3 9" id="KW-0479">Metal-binding</keyword>
<dbReference type="NCBIfam" id="TIGR02349">
    <property type="entry name" value="DnaJ_bact"/>
    <property type="match status" value="1"/>
</dbReference>
<evidence type="ECO:0000256" key="11">
    <source>
        <dbReference type="SAM" id="MobiDB-lite"/>
    </source>
</evidence>
<dbReference type="SUPFAM" id="SSF57938">
    <property type="entry name" value="DnaJ/Hsp40 cysteine-rich domain"/>
    <property type="match status" value="1"/>
</dbReference>
<dbReference type="GO" id="GO:0016491">
    <property type="term" value="F:oxidoreductase activity"/>
    <property type="evidence" value="ECO:0007669"/>
    <property type="project" value="UniProtKB-KW"/>
</dbReference>
<dbReference type="NCBIfam" id="NF008035">
    <property type="entry name" value="PRK10767.1"/>
    <property type="match status" value="1"/>
</dbReference>
<dbReference type="InterPro" id="IPR012724">
    <property type="entry name" value="DnaJ"/>
</dbReference>
<proteinExistence type="inferred from homology"/>
<dbReference type="PROSITE" id="PS00636">
    <property type="entry name" value="DNAJ_1"/>
    <property type="match status" value="1"/>
</dbReference>
<keyword evidence="4 9" id="KW-0677">Repeat</keyword>
<dbReference type="InterPro" id="IPR001305">
    <property type="entry name" value="HSP_DnaJ_Cys-rich_dom"/>
</dbReference>
<feature type="zinc finger region" description="CR-type" evidence="10">
    <location>
        <begin position="171"/>
        <end position="249"/>
    </location>
</feature>
<evidence type="ECO:0000313" key="14">
    <source>
        <dbReference type="EMBL" id="QYO76865.1"/>
    </source>
</evidence>
<dbReference type="PROSITE" id="PS50076">
    <property type="entry name" value="DNAJ_2"/>
    <property type="match status" value="1"/>
</dbReference>
<comment type="subunit">
    <text evidence="9">Homodimer.</text>
</comment>
<accession>A0ABX8WKN6</accession>
<feature type="repeat" description="CXXCXGXG motif" evidence="9">
    <location>
        <begin position="201"/>
        <end position="208"/>
    </location>
</feature>
<name>A0ABX8WKN6_9HYPH</name>
<dbReference type="InterPro" id="IPR002939">
    <property type="entry name" value="DnaJ_C"/>
</dbReference>
<dbReference type="InterPro" id="IPR036410">
    <property type="entry name" value="HSP_DnaJ_Cys-rich_dom_sf"/>
</dbReference>
<evidence type="ECO:0000256" key="1">
    <source>
        <dbReference type="ARBA" id="ARBA00022490"/>
    </source>
</evidence>
<dbReference type="SMART" id="SM00271">
    <property type="entry name" value="DnaJ"/>
    <property type="match status" value="1"/>
</dbReference>
<feature type="domain" description="J" evidence="12">
    <location>
        <begin position="35"/>
        <end position="100"/>
    </location>
</feature>
<dbReference type="PANTHER" id="PTHR43096:SF48">
    <property type="entry name" value="CHAPERONE PROTEIN DNAJ"/>
    <property type="match status" value="1"/>
</dbReference>
<evidence type="ECO:0000256" key="10">
    <source>
        <dbReference type="PROSITE-ProRule" id="PRU00546"/>
    </source>
</evidence>
<feature type="binding site" evidence="9">
    <location>
        <position position="187"/>
    </location>
    <ligand>
        <name>Zn(2+)</name>
        <dbReference type="ChEBI" id="CHEBI:29105"/>
        <label>1</label>
    </ligand>
</feature>
<feature type="binding site" evidence="9">
    <location>
        <position position="201"/>
    </location>
    <ligand>
        <name>Zn(2+)</name>
        <dbReference type="ChEBI" id="CHEBI:29105"/>
        <label>2</label>
    </ligand>
</feature>
<dbReference type="CDD" id="cd10719">
    <property type="entry name" value="DnaJ_zf"/>
    <property type="match status" value="1"/>
</dbReference>
<sequence length="410" mass="45089">MRRCEPAWPAFPYSKPARRPDRRDRQREFILAKRDFYEVLGCQKGADDGALKSAYRKLAMQFHPDRNPGNDEAEHRFKEINEAYDTLKDPQKRAAYDRFGHAAFENGGGARGPAGFGPEFASSMSDIFEDIFGDFMGGGGGGRRGGGGAARMRGSDLRYNLEISLEESFDGRTVEIDVPTLSTCETCDGSGAKPGTGTHTCRQCNGHGKVRAAQGFFTIERTCPVCQGRGQMMDQPCTDCGGQGRRQQNRKLSVDVPRGIEDGTRIRLANEGEAGLRGGPPGDLYIFVSIKPHELFQRDGADLYARVPISMTTAALGGEFEVPTLDSARAKVKVPAGTQPGQRVRLKGKGMPVLRSKDVGDLYVQLDIETPQNLSRKQRELLEEFARLETGETSPTSDGFFDKLKKMFEA</sequence>
<keyword evidence="14" id="KW-0560">Oxidoreductase</keyword>
<feature type="binding site" evidence="9">
    <location>
        <position position="184"/>
    </location>
    <ligand>
        <name>Zn(2+)</name>
        <dbReference type="ChEBI" id="CHEBI:29105"/>
        <label>1</label>
    </ligand>
</feature>
<evidence type="ECO:0000256" key="5">
    <source>
        <dbReference type="ARBA" id="ARBA00022771"/>
    </source>
</evidence>